<dbReference type="EMBL" id="JAVDRF010000022">
    <property type="protein sequence ID" value="MDR6539708.1"/>
    <property type="molecule type" value="Genomic_DNA"/>
</dbReference>
<name>A0ABU1NMM6_9BURK</name>
<gene>
    <name evidence="1" type="ORF">J2739_005510</name>
</gene>
<accession>A0ABU1NMM6</accession>
<evidence type="ECO:0000313" key="2">
    <source>
        <dbReference type="Proteomes" id="UP001184230"/>
    </source>
</evidence>
<keyword evidence="2" id="KW-1185">Reference proteome</keyword>
<organism evidence="1 2">
    <name type="scientific">Variovorax soli</name>
    <dbReference type="NCBI Taxonomy" id="376815"/>
    <lineage>
        <taxon>Bacteria</taxon>
        <taxon>Pseudomonadati</taxon>
        <taxon>Pseudomonadota</taxon>
        <taxon>Betaproteobacteria</taxon>
        <taxon>Burkholderiales</taxon>
        <taxon>Comamonadaceae</taxon>
        <taxon>Variovorax</taxon>
    </lineage>
</organism>
<protein>
    <submittedName>
        <fullName evidence="1">Uncharacterized protein</fullName>
    </submittedName>
</protein>
<sequence>MLLDAVCIPYRLKEQPVIVAIVVWILDHGRKARCESFMSVFP</sequence>
<dbReference type="Proteomes" id="UP001184230">
    <property type="component" value="Unassembled WGS sequence"/>
</dbReference>
<evidence type="ECO:0000313" key="1">
    <source>
        <dbReference type="EMBL" id="MDR6539708.1"/>
    </source>
</evidence>
<proteinExistence type="predicted"/>
<reference evidence="1 2" key="1">
    <citation type="submission" date="2023-07" db="EMBL/GenBank/DDBJ databases">
        <title>Sorghum-associated microbial communities from plants grown in Nebraska, USA.</title>
        <authorList>
            <person name="Schachtman D."/>
        </authorList>
    </citation>
    <scope>NUCLEOTIDE SEQUENCE [LARGE SCALE GENOMIC DNA]</scope>
    <source>
        <strain evidence="1 2">DS1781</strain>
    </source>
</reference>
<comment type="caution">
    <text evidence="1">The sequence shown here is derived from an EMBL/GenBank/DDBJ whole genome shotgun (WGS) entry which is preliminary data.</text>
</comment>